<evidence type="ECO:0000313" key="2">
    <source>
        <dbReference type="Proteomes" id="UP000540506"/>
    </source>
</evidence>
<dbReference type="AlphaFoldDB" id="A0A7W7VY48"/>
<accession>A0A7W7VY48</accession>
<gene>
    <name evidence="1" type="ORF">FHR34_005258</name>
</gene>
<name>A0A7W7VY48_KITKI</name>
<dbReference type="Proteomes" id="UP000540506">
    <property type="component" value="Unassembled WGS sequence"/>
</dbReference>
<keyword evidence="2" id="KW-1185">Reference proteome</keyword>
<dbReference type="EMBL" id="JACHJV010000001">
    <property type="protein sequence ID" value="MBB4926265.1"/>
    <property type="molecule type" value="Genomic_DNA"/>
</dbReference>
<proteinExistence type="predicted"/>
<protein>
    <submittedName>
        <fullName evidence="1">Uncharacterized protein</fullName>
    </submittedName>
</protein>
<organism evidence="1 2">
    <name type="scientific">Kitasatospora kifunensis</name>
    <name type="common">Streptomyces kifunensis</name>
    <dbReference type="NCBI Taxonomy" id="58351"/>
    <lineage>
        <taxon>Bacteria</taxon>
        <taxon>Bacillati</taxon>
        <taxon>Actinomycetota</taxon>
        <taxon>Actinomycetes</taxon>
        <taxon>Kitasatosporales</taxon>
        <taxon>Streptomycetaceae</taxon>
        <taxon>Kitasatospora</taxon>
    </lineage>
</organism>
<sequence length="55" mass="6530">MSEQQRSLFTFTVSRKDENGELVEVKREEYSGNDQLGYAPRYESWPLCDCLRCHK</sequence>
<comment type="caution">
    <text evidence="1">The sequence shown here is derived from an EMBL/GenBank/DDBJ whole genome shotgun (WGS) entry which is preliminary data.</text>
</comment>
<evidence type="ECO:0000313" key="1">
    <source>
        <dbReference type="EMBL" id="MBB4926265.1"/>
    </source>
</evidence>
<dbReference type="RefSeq" id="WP_184939288.1">
    <property type="nucleotide sequence ID" value="NZ_JACHJV010000001.1"/>
</dbReference>
<reference evidence="1 2" key="1">
    <citation type="submission" date="2020-08" db="EMBL/GenBank/DDBJ databases">
        <title>Sequencing the genomes of 1000 actinobacteria strains.</title>
        <authorList>
            <person name="Klenk H.-P."/>
        </authorList>
    </citation>
    <scope>NUCLEOTIDE SEQUENCE [LARGE SCALE GENOMIC DNA]</scope>
    <source>
        <strain evidence="1 2">DSM 41654</strain>
    </source>
</reference>